<accession>A0ABT8N1I5</accession>
<comment type="caution">
    <text evidence="1">The sequence shown here is derived from an EMBL/GenBank/DDBJ whole genome shotgun (WGS) entry which is preliminary data.</text>
</comment>
<reference evidence="1 2" key="1">
    <citation type="submission" date="2023-06" db="EMBL/GenBank/DDBJ databases">
        <title>Novel species in genus Planococcus.</title>
        <authorList>
            <person name="Ning S."/>
        </authorList>
    </citation>
    <scope>NUCLEOTIDE SEQUENCE [LARGE SCALE GENOMIC DNA]</scope>
    <source>
        <strain evidence="1 2">N028</strain>
    </source>
</reference>
<evidence type="ECO:0000313" key="2">
    <source>
        <dbReference type="Proteomes" id="UP001172055"/>
    </source>
</evidence>
<name>A0ABT8N1I5_9BACL</name>
<evidence type="ECO:0000313" key="1">
    <source>
        <dbReference type="EMBL" id="MDN7241753.1"/>
    </source>
</evidence>
<proteinExistence type="predicted"/>
<dbReference type="Proteomes" id="UP001172055">
    <property type="component" value="Unassembled WGS sequence"/>
</dbReference>
<dbReference type="EMBL" id="JAUJWV010000001">
    <property type="protein sequence ID" value="MDN7241753.1"/>
    <property type="molecule type" value="Genomic_DNA"/>
</dbReference>
<protein>
    <submittedName>
        <fullName evidence="1">Uncharacterized protein</fullName>
    </submittedName>
</protein>
<dbReference type="RefSeq" id="WP_301723374.1">
    <property type="nucleotide sequence ID" value="NZ_JAUJWV010000001.1"/>
</dbReference>
<keyword evidence="2" id="KW-1185">Reference proteome</keyword>
<gene>
    <name evidence="1" type="ORF">QWY14_08100</name>
</gene>
<sequence length="95" mass="10561">MRVELSRVSIRSRRVSVEIDKKQVGVKKTVGRKTGTLKNALIAFRLQRKAGIAGFEFGLVRVALGETQVELGKVSIEIEKTQVGVKKLSVEKREP</sequence>
<organism evidence="1 2">
    <name type="scientific">Planococcus shixiaomingii</name>
    <dbReference type="NCBI Taxonomy" id="3058393"/>
    <lineage>
        <taxon>Bacteria</taxon>
        <taxon>Bacillati</taxon>
        <taxon>Bacillota</taxon>
        <taxon>Bacilli</taxon>
        <taxon>Bacillales</taxon>
        <taxon>Caryophanaceae</taxon>
        <taxon>Planococcus</taxon>
    </lineage>
</organism>